<proteinExistence type="predicted"/>
<protein>
    <submittedName>
        <fullName evidence="1">Uncharacterized protein</fullName>
    </submittedName>
</protein>
<name>A0A5J4NUZ4_9TREM</name>
<evidence type="ECO:0000313" key="2">
    <source>
        <dbReference type="Proteomes" id="UP000324629"/>
    </source>
</evidence>
<sequence>MEKIGVNHKSPPEALLVSTRVPPSAESTVLDTGSICEIPPPTPSLQLETKTSSDLLVFAQLFSEYYLAGYDVAPLNWHPILLSQNFRQPPITAGFSVLDFCYLYLMLIYRVQWVLARSTTKLSNNGAKPYGRLYWASITSGSVRHGCSVSPSLNFIIDDVLKDAPEGFSELDVEFLSGARLINMEHVDLTVLPRTYVKGIQTMLGKVSDRADLYGMRPASSKCEMPHQG</sequence>
<dbReference type="AlphaFoldDB" id="A0A5J4NUZ4"/>
<organism evidence="1 2">
    <name type="scientific">Paragonimus westermani</name>
    <dbReference type="NCBI Taxonomy" id="34504"/>
    <lineage>
        <taxon>Eukaryota</taxon>
        <taxon>Metazoa</taxon>
        <taxon>Spiralia</taxon>
        <taxon>Lophotrochozoa</taxon>
        <taxon>Platyhelminthes</taxon>
        <taxon>Trematoda</taxon>
        <taxon>Digenea</taxon>
        <taxon>Plagiorchiida</taxon>
        <taxon>Troglotremata</taxon>
        <taxon>Troglotrematidae</taxon>
        <taxon>Paragonimus</taxon>
    </lineage>
</organism>
<reference evidence="1 2" key="1">
    <citation type="journal article" date="2019" name="Gigascience">
        <title>Whole-genome sequence of the oriental lung fluke Paragonimus westermani.</title>
        <authorList>
            <person name="Oey H."/>
            <person name="Zakrzewski M."/>
            <person name="Narain K."/>
            <person name="Devi K.R."/>
            <person name="Agatsuma T."/>
            <person name="Nawaratna S."/>
            <person name="Gobert G.N."/>
            <person name="Jones M.K."/>
            <person name="Ragan M.A."/>
            <person name="McManus D.P."/>
            <person name="Krause L."/>
        </authorList>
    </citation>
    <scope>NUCLEOTIDE SEQUENCE [LARGE SCALE GENOMIC DNA]</scope>
    <source>
        <strain evidence="1 2">IND2009</strain>
    </source>
</reference>
<dbReference type="EMBL" id="QNGE01000882">
    <property type="protein sequence ID" value="KAA3679000.1"/>
    <property type="molecule type" value="Genomic_DNA"/>
</dbReference>
<accession>A0A5J4NUZ4</accession>
<comment type="caution">
    <text evidence="1">The sequence shown here is derived from an EMBL/GenBank/DDBJ whole genome shotgun (WGS) entry which is preliminary data.</text>
</comment>
<keyword evidence="2" id="KW-1185">Reference proteome</keyword>
<gene>
    <name evidence="1" type="ORF">DEA37_0006011</name>
</gene>
<dbReference type="Proteomes" id="UP000324629">
    <property type="component" value="Unassembled WGS sequence"/>
</dbReference>
<evidence type="ECO:0000313" key="1">
    <source>
        <dbReference type="EMBL" id="KAA3679000.1"/>
    </source>
</evidence>